<proteinExistence type="predicted"/>
<sequence length="361" mass="39281">MRVLHIVNDAETGGAQTLIEQLMLARPEGDDAHLLILMGQGALSPRLEAAATSTAYVGMTRRDVVPLRAMRALRRLVAEHGIQVVHSHLQQSDLVNEVTPHGARRVATLHNSLHLAQKPVTRVTWWLAAQASARLDAVVACSNSALGFAAESHYRFGTEHIRVVHNGTRISPVPAPEPSGPPVFVHLGRCVEQKDHPTLFRAFARVLAEHPDARLFCAGHLVDPGNEALTIELETLGIGQAVTLLGSVSDVHALIRTAHAVVFASNHEALPMAGLEALSEGVPVITTDTGDAKLLAVDPQAVVPVRDPEALGRAMNRFVDLPAAERGEWRRRSWELGRTEFDSRGTARRYRELYEELTDGS</sequence>
<evidence type="ECO:0000256" key="2">
    <source>
        <dbReference type="ARBA" id="ARBA00022679"/>
    </source>
</evidence>
<feature type="domain" description="Glycosyl transferase family 1" evidence="3">
    <location>
        <begin position="176"/>
        <end position="325"/>
    </location>
</feature>
<accession>A0ABV3KBI5</accession>
<dbReference type="Gene3D" id="3.40.50.2000">
    <property type="entry name" value="Glycogen Phosphorylase B"/>
    <property type="match status" value="2"/>
</dbReference>
<dbReference type="Pfam" id="PF13439">
    <property type="entry name" value="Glyco_transf_4"/>
    <property type="match status" value="1"/>
</dbReference>
<keyword evidence="2 5" id="KW-0808">Transferase</keyword>
<evidence type="ECO:0000259" key="4">
    <source>
        <dbReference type="Pfam" id="PF13439"/>
    </source>
</evidence>
<dbReference type="Pfam" id="PF00534">
    <property type="entry name" value="Glycos_transf_1"/>
    <property type="match status" value="1"/>
</dbReference>
<evidence type="ECO:0000259" key="3">
    <source>
        <dbReference type="Pfam" id="PF00534"/>
    </source>
</evidence>
<protein>
    <submittedName>
        <fullName evidence="5">Glycosyltransferase</fullName>
        <ecNumber evidence="5">2.4.-.-</ecNumber>
    </submittedName>
</protein>
<dbReference type="Proteomes" id="UP001553031">
    <property type="component" value="Unassembled WGS sequence"/>
</dbReference>
<keyword evidence="1 5" id="KW-0328">Glycosyltransferase</keyword>
<gene>
    <name evidence="5" type="ORF">AB0O96_06130</name>
</gene>
<dbReference type="InterPro" id="IPR028098">
    <property type="entry name" value="Glyco_trans_4-like_N"/>
</dbReference>
<evidence type="ECO:0000256" key="1">
    <source>
        <dbReference type="ARBA" id="ARBA00022676"/>
    </source>
</evidence>
<dbReference type="PANTHER" id="PTHR12526">
    <property type="entry name" value="GLYCOSYLTRANSFERASE"/>
    <property type="match status" value="1"/>
</dbReference>
<evidence type="ECO:0000313" key="5">
    <source>
        <dbReference type="EMBL" id="MEV8157771.1"/>
    </source>
</evidence>
<dbReference type="PANTHER" id="PTHR12526:SF630">
    <property type="entry name" value="GLYCOSYLTRANSFERASE"/>
    <property type="match status" value="1"/>
</dbReference>
<comment type="caution">
    <text evidence="5">The sequence shown here is derived from an EMBL/GenBank/DDBJ whole genome shotgun (WGS) entry which is preliminary data.</text>
</comment>
<reference evidence="5 6" key="1">
    <citation type="submission" date="2024-06" db="EMBL/GenBank/DDBJ databases">
        <title>The Natural Products Discovery Center: Release of the First 8490 Sequenced Strains for Exploring Actinobacteria Biosynthetic Diversity.</title>
        <authorList>
            <person name="Kalkreuter E."/>
            <person name="Kautsar S.A."/>
            <person name="Yang D."/>
            <person name="Bader C.D."/>
            <person name="Teijaro C.N."/>
            <person name="Fluegel L."/>
            <person name="Davis C.M."/>
            <person name="Simpson J.R."/>
            <person name="Lauterbach L."/>
            <person name="Steele A.D."/>
            <person name="Gui C."/>
            <person name="Meng S."/>
            <person name="Li G."/>
            <person name="Viehrig K."/>
            <person name="Ye F."/>
            <person name="Su P."/>
            <person name="Kiefer A.F."/>
            <person name="Nichols A."/>
            <person name="Cepeda A.J."/>
            <person name="Yan W."/>
            <person name="Fan B."/>
            <person name="Jiang Y."/>
            <person name="Adhikari A."/>
            <person name="Zheng C.-J."/>
            <person name="Schuster L."/>
            <person name="Cowan T.M."/>
            <person name="Smanski M.J."/>
            <person name="Chevrette M.G."/>
            <person name="De Carvalho L.P.S."/>
            <person name="Shen B."/>
        </authorList>
    </citation>
    <scope>NUCLEOTIDE SEQUENCE [LARGE SCALE GENOMIC DNA]</scope>
    <source>
        <strain evidence="5 6">NPDC079179</strain>
    </source>
</reference>
<keyword evidence="6" id="KW-1185">Reference proteome</keyword>
<dbReference type="GO" id="GO:0016757">
    <property type="term" value="F:glycosyltransferase activity"/>
    <property type="evidence" value="ECO:0007669"/>
    <property type="project" value="UniProtKB-KW"/>
</dbReference>
<dbReference type="RefSeq" id="WP_303106041.1">
    <property type="nucleotide sequence ID" value="NZ_JBFBLL010000003.1"/>
</dbReference>
<dbReference type="SUPFAM" id="SSF53756">
    <property type="entry name" value="UDP-Glycosyltransferase/glycogen phosphorylase"/>
    <property type="match status" value="1"/>
</dbReference>
<feature type="domain" description="Glycosyltransferase subfamily 4-like N-terminal" evidence="4">
    <location>
        <begin position="13"/>
        <end position="168"/>
    </location>
</feature>
<organism evidence="5 6">
    <name type="scientific">Kocuria salsicia</name>
    <dbReference type="NCBI Taxonomy" id="664639"/>
    <lineage>
        <taxon>Bacteria</taxon>
        <taxon>Bacillati</taxon>
        <taxon>Actinomycetota</taxon>
        <taxon>Actinomycetes</taxon>
        <taxon>Micrococcales</taxon>
        <taxon>Micrococcaceae</taxon>
        <taxon>Kocuria</taxon>
    </lineage>
</organism>
<evidence type="ECO:0000313" key="6">
    <source>
        <dbReference type="Proteomes" id="UP001553031"/>
    </source>
</evidence>
<dbReference type="EC" id="2.4.-.-" evidence="5"/>
<dbReference type="InterPro" id="IPR001296">
    <property type="entry name" value="Glyco_trans_1"/>
</dbReference>
<name>A0ABV3KBI5_9MICC</name>
<dbReference type="EMBL" id="JBFBLL010000003">
    <property type="protein sequence ID" value="MEV8157771.1"/>
    <property type="molecule type" value="Genomic_DNA"/>
</dbReference>